<evidence type="ECO:0000313" key="2">
    <source>
        <dbReference type="EMBL" id="GBM10425.1"/>
    </source>
</evidence>
<feature type="region of interest" description="Disordered" evidence="1">
    <location>
        <begin position="34"/>
        <end position="66"/>
    </location>
</feature>
<comment type="caution">
    <text evidence="2">The sequence shown here is derived from an EMBL/GenBank/DDBJ whole genome shotgun (WGS) entry which is preliminary data.</text>
</comment>
<dbReference type="Proteomes" id="UP000499080">
    <property type="component" value="Unassembled WGS sequence"/>
</dbReference>
<name>A0A4Y2D4E3_ARAVE</name>
<accession>A0A4Y2D4E3</accession>
<dbReference type="AlphaFoldDB" id="A0A4Y2D4E3"/>
<gene>
    <name evidence="2" type="ORF">AVEN_263341_1</name>
</gene>
<protein>
    <submittedName>
        <fullName evidence="2">Uncharacterized protein</fullName>
    </submittedName>
</protein>
<feature type="compositionally biased region" description="Low complexity" evidence="1">
    <location>
        <begin position="53"/>
        <end position="66"/>
    </location>
</feature>
<sequence length="106" mass="11392">MAHLEPTSKDFTWPHLNTSAVDALVPASITPLNAYSQNRGTSKDQSRGWKIFGSKGSKPTSSPGIKSSILSDSYTTTVIILVQIKISSGRPRQCPLSSIITTSTRS</sequence>
<evidence type="ECO:0000256" key="1">
    <source>
        <dbReference type="SAM" id="MobiDB-lite"/>
    </source>
</evidence>
<keyword evidence="3" id="KW-1185">Reference proteome</keyword>
<evidence type="ECO:0000313" key="3">
    <source>
        <dbReference type="Proteomes" id="UP000499080"/>
    </source>
</evidence>
<organism evidence="2 3">
    <name type="scientific">Araneus ventricosus</name>
    <name type="common">Orbweaver spider</name>
    <name type="synonym">Epeira ventricosa</name>
    <dbReference type="NCBI Taxonomy" id="182803"/>
    <lineage>
        <taxon>Eukaryota</taxon>
        <taxon>Metazoa</taxon>
        <taxon>Ecdysozoa</taxon>
        <taxon>Arthropoda</taxon>
        <taxon>Chelicerata</taxon>
        <taxon>Arachnida</taxon>
        <taxon>Araneae</taxon>
        <taxon>Araneomorphae</taxon>
        <taxon>Entelegynae</taxon>
        <taxon>Araneoidea</taxon>
        <taxon>Araneidae</taxon>
        <taxon>Araneus</taxon>
    </lineage>
</organism>
<reference evidence="2 3" key="1">
    <citation type="journal article" date="2019" name="Sci. Rep.">
        <title>Orb-weaving spider Araneus ventricosus genome elucidates the spidroin gene catalogue.</title>
        <authorList>
            <person name="Kono N."/>
            <person name="Nakamura H."/>
            <person name="Ohtoshi R."/>
            <person name="Moran D.A.P."/>
            <person name="Shinohara A."/>
            <person name="Yoshida Y."/>
            <person name="Fujiwara M."/>
            <person name="Mori M."/>
            <person name="Tomita M."/>
            <person name="Arakawa K."/>
        </authorList>
    </citation>
    <scope>NUCLEOTIDE SEQUENCE [LARGE SCALE GENOMIC DNA]</scope>
</reference>
<proteinExistence type="predicted"/>
<dbReference type="EMBL" id="BGPR01000286">
    <property type="protein sequence ID" value="GBM10425.1"/>
    <property type="molecule type" value="Genomic_DNA"/>
</dbReference>